<evidence type="ECO:0000256" key="3">
    <source>
        <dbReference type="SAM" id="MobiDB-lite"/>
    </source>
</evidence>
<dbReference type="SUPFAM" id="SSF117281">
    <property type="entry name" value="Kelch motif"/>
    <property type="match status" value="1"/>
</dbReference>
<dbReference type="Gene3D" id="1.25.40.420">
    <property type="match status" value="1"/>
</dbReference>
<name>A0A4Z2BQT3_9TELE</name>
<dbReference type="PANTHER" id="PTHR45632">
    <property type="entry name" value="LD33804P"/>
    <property type="match status" value="1"/>
</dbReference>
<dbReference type="SMART" id="SM00612">
    <property type="entry name" value="Kelch"/>
    <property type="match status" value="4"/>
</dbReference>
<feature type="compositionally biased region" description="Basic and acidic residues" evidence="3">
    <location>
        <begin position="54"/>
        <end position="70"/>
    </location>
</feature>
<dbReference type="InterPro" id="IPR000210">
    <property type="entry name" value="BTB/POZ_dom"/>
</dbReference>
<keyword evidence="1" id="KW-0880">Kelch repeat</keyword>
<dbReference type="InterPro" id="IPR011333">
    <property type="entry name" value="SKP1/BTB/POZ_sf"/>
</dbReference>
<gene>
    <name evidence="5" type="ORF">fugu_001816</name>
</gene>
<dbReference type="PROSITE" id="PS50097">
    <property type="entry name" value="BTB"/>
    <property type="match status" value="2"/>
</dbReference>
<feature type="compositionally biased region" description="Acidic residues" evidence="3">
    <location>
        <begin position="126"/>
        <end position="140"/>
    </location>
</feature>
<evidence type="ECO:0000313" key="5">
    <source>
        <dbReference type="EMBL" id="TNM93640.1"/>
    </source>
</evidence>
<dbReference type="Pfam" id="PF07707">
    <property type="entry name" value="BACK"/>
    <property type="match status" value="1"/>
</dbReference>
<dbReference type="Pfam" id="PF01344">
    <property type="entry name" value="Kelch_1"/>
    <property type="match status" value="4"/>
</dbReference>
<feature type="region of interest" description="Disordered" evidence="3">
    <location>
        <begin position="38"/>
        <end position="70"/>
    </location>
</feature>
<dbReference type="Pfam" id="PF21536">
    <property type="entry name" value="BTB_KLHL33"/>
    <property type="match status" value="1"/>
</dbReference>
<dbReference type="Gene3D" id="2.120.10.80">
    <property type="entry name" value="Kelch-type beta propeller"/>
    <property type="match status" value="1"/>
</dbReference>
<dbReference type="SMART" id="SM00875">
    <property type="entry name" value="BACK"/>
    <property type="match status" value="1"/>
</dbReference>
<dbReference type="SUPFAM" id="SSF54695">
    <property type="entry name" value="POZ domain"/>
    <property type="match status" value="2"/>
</dbReference>
<dbReference type="PANTHER" id="PTHR45632:SF14">
    <property type="entry name" value="KELCH-LIKE PROTEIN 33"/>
    <property type="match status" value="1"/>
</dbReference>
<dbReference type="InterPro" id="IPR015915">
    <property type="entry name" value="Kelch-typ_b-propeller"/>
</dbReference>
<feature type="compositionally biased region" description="Basic and acidic residues" evidence="3">
    <location>
        <begin position="154"/>
        <end position="167"/>
    </location>
</feature>
<keyword evidence="6" id="KW-1185">Reference proteome</keyword>
<reference evidence="5 6" key="1">
    <citation type="submission" date="2019-04" db="EMBL/GenBank/DDBJ databases">
        <title>The sequence and de novo assembly of Takifugu bimaculatus genome using PacBio and Hi-C technologies.</title>
        <authorList>
            <person name="Xu P."/>
            <person name="Liu B."/>
            <person name="Zhou Z."/>
        </authorList>
    </citation>
    <scope>NUCLEOTIDE SEQUENCE [LARGE SCALE GENOMIC DNA]</scope>
    <source>
        <strain evidence="5">TB-2018</strain>
        <tissue evidence="5">Muscle</tissue>
    </source>
</reference>
<feature type="compositionally biased region" description="Acidic residues" evidence="3">
    <location>
        <begin position="40"/>
        <end position="53"/>
    </location>
</feature>
<dbReference type="Pfam" id="PF00651">
    <property type="entry name" value="BTB"/>
    <property type="match status" value="1"/>
</dbReference>
<evidence type="ECO:0000256" key="1">
    <source>
        <dbReference type="ARBA" id="ARBA00022441"/>
    </source>
</evidence>
<feature type="domain" description="BTB" evidence="4">
    <location>
        <begin position="351"/>
        <end position="420"/>
    </location>
</feature>
<comment type="caution">
    <text evidence="5">The sequence shown here is derived from an EMBL/GenBank/DDBJ whole genome shotgun (WGS) entry which is preliminary data.</text>
</comment>
<accession>A0A4Z2BQT3</accession>
<evidence type="ECO:0000256" key="2">
    <source>
        <dbReference type="ARBA" id="ARBA00022737"/>
    </source>
</evidence>
<evidence type="ECO:0000259" key="4">
    <source>
        <dbReference type="PROSITE" id="PS50097"/>
    </source>
</evidence>
<feature type="region of interest" description="Disordered" evidence="3">
    <location>
        <begin position="121"/>
        <end position="171"/>
    </location>
</feature>
<feature type="domain" description="BTB" evidence="4">
    <location>
        <begin position="483"/>
        <end position="550"/>
    </location>
</feature>
<sequence>MAVAEPCLKEEWEKWKREMEEKRRTRWTEKVSYWANLEVSDNEEEEEEEEEATGCEKDERKEEAMERGETDVWMKVKGSKEEGEVIEWEEGEDESNVIEAQLIEEEKNERLMDVKVEGMLIKTVENDDEEGELDDEEEHEEAGQSGEPDMAEQDQERPQDQIEEGNRVVEPQSCVVELLQNDHKDPQVLEEDEETEVENEVEMMYGEVHANEEEQELEKIQENKLVDRDEKGNKMDEVEVTVKLLEYDNEEEDCYRDTIDEEEQAVQIPNQQNNENSLVEEQHKFTDEAEMIAGSPTVDLQDLEEEEESGEEDAGDCNIFDEDVLKTYCKEGYLCEIFGILKDFRDALLFTDLSLSTADGRNFQVHAPVLAAVSPHICNNLRERAMENNRIHICLGPEVDGVGLEALVEFAYNGFISCLNEDTVHQIKIAAGILGACRVTELCTAEEEKSAKTGDWQKSESVQAEHQITLQAIKKMWMEKVGCDVILEAIGGSLHAHRVILAACSDYFRCMFTSGMRECRQTHVTLPSLLASELEALINCSYSGALPLSWSCVFEITSTALQLQHQPALHLCLEFMQREINPYFCFDVASFAEAYALAELLDVSHDYVLRQFQNVASTSKFKDLPAAQLLRYLHSHSLCVSSELVVFKAVVAWIQAKPKKRIELTKELMKTIHFPLMTYKEFKEVQSLKMWSDHGLEELYEVIFEDFCGNEAAPQSQYRTYLPKESLVVIGGDQTFDDLGSRRISRELWFANSIRQHTGIRKATEWRRLVEMPDQGRFRHEVAVLKGELYVFGGKKYYGTYDTLNSVYRYDPLQNSWNILPEMQEKRCSFSTVVLDGKIYAIGGHCDPNNIESVERYCPLANTWSYNIPLDLPLSAHAANILHGQIFVSGGLNDGFQCLASMFVYHPQTGSTYLANMVNCRAQHRMEVLGGRIYVAGGITMGESQAPLDLLACESYDPMADCWTVFSSLPVPHVGAGSAVLEGKFYLLGGYSQEDYSDTPIIHRYDPATQRWENTGKTPGPNNDIRVSVLSLPPHLRL</sequence>
<dbReference type="InterPro" id="IPR006652">
    <property type="entry name" value="Kelch_1"/>
</dbReference>
<dbReference type="Gene3D" id="3.30.710.10">
    <property type="entry name" value="Potassium Channel Kv1.1, Chain A"/>
    <property type="match status" value="2"/>
</dbReference>
<keyword evidence="2" id="KW-0677">Repeat</keyword>
<protein>
    <recommendedName>
        <fullName evidence="4">BTB domain-containing protein</fullName>
    </recommendedName>
</protein>
<dbReference type="EMBL" id="SWLE01000012">
    <property type="protein sequence ID" value="TNM93640.1"/>
    <property type="molecule type" value="Genomic_DNA"/>
</dbReference>
<dbReference type="InterPro" id="IPR011705">
    <property type="entry name" value="BACK"/>
</dbReference>
<proteinExistence type="predicted"/>
<organism evidence="5 6">
    <name type="scientific">Takifugu bimaculatus</name>
    <dbReference type="NCBI Taxonomy" id="433685"/>
    <lineage>
        <taxon>Eukaryota</taxon>
        <taxon>Metazoa</taxon>
        <taxon>Chordata</taxon>
        <taxon>Craniata</taxon>
        <taxon>Vertebrata</taxon>
        <taxon>Euteleostomi</taxon>
        <taxon>Actinopterygii</taxon>
        <taxon>Neopterygii</taxon>
        <taxon>Teleostei</taxon>
        <taxon>Neoteleostei</taxon>
        <taxon>Acanthomorphata</taxon>
        <taxon>Eupercaria</taxon>
        <taxon>Tetraodontiformes</taxon>
        <taxon>Tetradontoidea</taxon>
        <taxon>Tetraodontidae</taxon>
        <taxon>Takifugu</taxon>
    </lineage>
</organism>
<dbReference type="Proteomes" id="UP000516260">
    <property type="component" value="Chromosome 2"/>
</dbReference>
<evidence type="ECO:0000313" key="6">
    <source>
        <dbReference type="Proteomes" id="UP000516260"/>
    </source>
</evidence>
<dbReference type="AlphaFoldDB" id="A0A4Z2BQT3"/>
<dbReference type="SMART" id="SM00225">
    <property type="entry name" value="BTB"/>
    <property type="match status" value="2"/>
</dbReference>